<proteinExistence type="inferred from homology"/>
<reference evidence="13 14" key="1">
    <citation type="submission" date="2014-03" db="EMBL/GenBank/DDBJ databases">
        <title>The genome of Kluyveromyces dobzhanskii.</title>
        <authorList>
            <person name="Nystedt B."/>
            <person name="Astrom S."/>
        </authorList>
    </citation>
    <scope>NUCLEOTIDE SEQUENCE [LARGE SCALE GENOMIC DNA]</scope>
    <source>
        <strain evidence="13 14">CBS 2104</strain>
    </source>
</reference>
<dbReference type="Pfam" id="PF05328">
    <property type="entry name" value="CybS"/>
    <property type="match status" value="1"/>
</dbReference>
<keyword evidence="4" id="KW-0812">Transmembrane</keyword>
<evidence type="ECO:0000256" key="5">
    <source>
        <dbReference type="ARBA" id="ARBA00022792"/>
    </source>
</evidence>
<dbReference type="InterPro" id="IPR007992">
    <property type="entry name" value="CybS"/>
</dbReference>
<evidence type="ECO:0000256" key="8">
    <source>
        <dbReference type="ARBA" id="ARBA00023128"/>
    </source>
</evidence>
<dbReference type="Gene3D" id="1.20.1300.10">
    <property type="entry name" value="Fumarate reductase/succinate dehydrogenase, transmembrane subunit"/>
    <property type="match status" value="1"/>
</dbReference>
<evidence type="ECO:0000256" key="1">
    <source>
        <dbReference type="ARBA" id="ARBA00004448"/>
    </source>
</evidence>
<evidence type="ECO:0000256" key="2">
    <source>
        <dbReference type="ARBA" id="ARBA00007294"/>
    </source>
</evidence>
<name>A0A0A8LDT3_9SACH</name>
<comment type="subcellular location">
    <subcellularLocation>
        <location evidence="1 12">Mitochondrion inner membrane</location>
        <topology evidence="1 12">Multi-pass membrane protein</topology>
    </subcellularLocation>
</comment>
<feature type="binding site" description="axial binding residue" evidence="11">
    <location>
        <position position="120"/>
    </location>
    <ligand>
        <name>heme b</name>
        <dbReference type="ChEBI" id="CHEBI:60344"/>
        <note>ligand shared with SDHC</note>
    </ligand>
    <ligandPart>
        <name>Fe</name>
        <dbReference type="ChEBI" id="CHEBI:18248"/>
    </ligandPart>
</feature>
<evidence type="ECO:0000256" key="6">
    <source>
        <dbReference type="ARBA" id="ARBA00022946"/>
    </source>
</evidence>
<dbReference type="SUPFAM" id="SSF81343">
    <property type="entry name" value="Fumarate reductase respiratory complex transmembrane subunits"/>
    <property type="match status" value="1"/>
</dbReference>
<dbReference type="PANTHER" id="PTHR13337:SF2">
    <property type="entry name" value="SUCCINATE DEHYDROGENASE [UBIQUINONE] CYTOCHROME B SMALL SUBUNIT, MITOCHONDRIAL"/>
    <property type="match status" value="1"/>
</dbReference>
<evidence type="ECO:0000313" key="13">
    <source>
        <dbReference type="EMBL" id="CDO96485.1"/>
    </source>
</evidence>
<gene>
    <name evidence="13" type="ORF">KLDO_g4688</name>
</gene>
<evidence type="ECO:0000256" key="12">
    <source>
        <dbReference type="RuleBase" id="RU364031"/>
    </source>
</evidence>
<sequence length="193" mass="21297">MSSKPVLNSPLSAMFRTSLVRTPVRGIRLPALFSASSYSKFKLIPPPPGGVIGNINDNLPKTEPDWFHGSYHWDYERITAISLIPLTMVPLYGALSSTTIAAGFPIPVIDSILCSTMLVHAYLGMTSCIIDYIPKRKFGFWYKAAKFALAFGSSFSLYGIYVLETENDGLIGLISSLWDKDKGDSRAYVFGRL</sequence>
<evidence type="ECO:0000256" key="3">
    <source>
        <dbReference type="ARBA" id="ARBA00022448"/>
    </source>
</evidence>
<accession>A0A0A8LDT3</accession>
<evidence type="ECO:0000256" key="4">
    <source>
        <dbReference type="ARBA" id="ARBA00022692"/>
    </source>
</evidence>
<dbReference type="GO" id="GO:0046872">
    <property type="term" value="F:metal ion binding"/>
    <property type="evidence" value="ECO:0007669"/>
    <property type="project" value="UniProtKB-KW"/>
</dbReference>
<dbReference type="GO" id="GO:0006121">
    <property type="term" value="P:mitochondrial electron transport, succinate to ubiquinone"/>
    <property type="evidence" value="ECO:0007669"/>
    <property type="project" value="TreeGrafter"/>
</dbReference>
<keyword evidence="11" id="KW-0408">Iron</keyword>
<dbReference type="InterPro" id="IPR034804">
    <property type="entry name" value="SQR/QFR_C/D"/>
</dbReference>
<keyword evidence="5 12" id="KW-0999">Mitochondrion inner membrane</keyword>
<comment type="similarity">
    <text evidence="2 12">Belongs to the CybS family.</text>
</comment>
<keyword evidence="7" id="KW-1133">Transmembrane helix</keyword>
<evidence type="ECO:0000256" key="9">
    <source>
        <dbReference type="ARBA" id="ARBA00023136"/>
    </source>
</evidence>
<keyword evidence="9 12" id="KW-0472">Membrane</keyword>
<dbReference type="EMBL" id="CCBQ010000047">
    <property type="protein sequence ID" value="CDO96485.1"/>
    <property type="molecule type" value="Genomic_DNA"/>
</dbReference>
<keyword evidence="11" id="KW-0479">Metal-binding</keyword>
<comment type="caution">
    <text evidence="13">The sequence shown here is derived from an EMBL/GenBank/DDBJ whole genome shotgun (WGS) entry which is preliminary data.</text>
</comment>
<keyword evidence="8 12" id="KW-0496">Mitochondrion</keyword>
<dbReference type="Proteomes" id="UP000031516">
    <property type="component" value="Unassembled WGS sequence"/>
</dbReference>
<evidence type="ECO:0000256" key="7">
    <source>
        <dbReference type="ARBA" id="ARBA00022989"/>
    </source>
</evidence>
<dbReference type="OrthoDB" id="18577at2759"/>
<feature type="binding site" evidence="10">
    <location>
        <position position="132"/>
    </location>
    <ligand>
        <name>a ubiquinone</name>
        <dbReference type="ChEBI" id="CHEBI:16389"/>
        <note>ligand shared with IP/SDHB</note>
    </ligand>
</feature>
<evidence type="ECO:0000256" key="10">
    <source>
        <dbReference type="PIRSR" id="PIRSR607992-1"/>
    </source>
</evidence>
<organism evidence="13 14">
    <name type="scientific">Kluyveromyces dobzhanskii CBS 2104</name>
    <dbReference type="NCBI Taxonomy" id="1427455"/>
    <lineage>
        <taxon>Eukaryota</taxon>
        <taxon>Fungi</taxon>
        <taxon>Dikarya</taxon>
        <taxon>Ascomycota</taxon>
        <taxon>Saccharomycotina</taxon>
        <taxon>Saccharomycetes</taxon>
        <taxon>Saccharomycetales</taxon>
        <taxon>Saccharomycetaceae</taxon>
        <taxon>Kluyveromyces</taxon>
    </lineage>
</organism>
<protein>
    <recommendedName>
        <fullName evidence="12">Succinate dehydrogenase [ubiquinone] cytochrome b small subunit</fullName>
    </recommendedName>
</protein>
<dbReference type="PANTHER" id="PTHR13337">
    <property type="entry name" value="SUCCINATE DEHYDROGENASE"/>
    <property type="match status" value="1"/>
</dbReference>
<dbReference type="AlphaFoldDB" id="A0A0A8LDT3"/>
<dbReference type="GO" id="GO:0020037">
    <property type="term" value="F:heme binding"/>
    <property type="evidence" value="ECO:0007669"/>
    <property type="project" value="TreeGrafter"/>
</dbReference>
<dbReference type="CDD" id="cd03496">
    <property type="entry name" value="SQR_TypeC_CybS"/>
    <property type="match status" value="1"/>
</dbReference>
<dbReference type="GO" id="GO:0005743">
    <property type="term" value="C:mitochondrial inner membrane"/>
    <property type="evidence" value="ECO:0007669"/>
    <property type="project" value="UniProtKB-SubCell"/>
</dbReference>
<keyword evidence="3" id="KW-0813">Transport</keyword>
<evidence type="ECO:0000256" key="11">
    <source>
        <dbReference type="PIRSR" id="PIRSR607992-2"/>
    </source>
</evidence>
<keyword evidence="14" id="KW-1185">Reference proteome</keyword>
<keyword evidence="6 12" id="KW-0809">Transit peptide</keyword>
<evidence type="ECO:0000313" key="14">
    <source>
        <dbReference type="Proteomes" id="UP000031516"/>
    </source>
</evidence>
<dbReference type="GO" id="GO:0006099">
    <property type="term" value="P:tricarboxylic acid cycle"/>
    <property type="evidence" value="ECO:0007669"/>
    <property type="project" value="TreeGrafter"/>
</dbReference>
<dbReference type="GO" id="GO:0048039">
    <property type="term" value="F:ubiquinone binding"/>
    <property type="evidence" value="ECO:0007669"/>
    <property type="project" value="TreeGrafter"/>
</dbReference>